<dbReference type="AlphaFoldDB" id="A0A2Z4IM16"/>
<dbReference type="InterPro" id="IPR003615">
    <property type="entry name" value="HNH_nuc"/>
</dbReference>
<protein>
    <recommendedName>
        <fullName evidence="4">Putative HNH nuclease YajD</fullName>
    </recommendedName>
</protein>
<dbReference type="GO" id="GO:0003676">
    <property type="term" value="F:nucleic acid binding"/>
    <property type="evidence" value="ECO:0007669"/>
    <property type="project" value="InterPro"/>
</dbReference>
<dbReference type="SMART" id="SM00507">
    <property type="entry name" value="HNHc"/>
    <property type="match status" value="1"/>
</dbReference>
<evidence type="ECO:0000256" key="2">
    <source>
        <dbReference type="ARBA" id="ARBA00022801"/>
    </source>
</evidence>
<dbReference type="RefSeq" id="WP_112785535.1">
    <property type="nucleotide sequence ID" value="NZ_CP030041.1"/>
</dbReference>
<dbReference type="GO" id="GO:0004519">
    <property type="term" value="F:endonuclease activity"/>
    <property type="evidence" value="ECO:0007669"/>
    <property type="project" value="InterPro"/>
</dbReference>
<sequence>MPTINTKQVKVPWVTPARKSKKSWGFDTQFYRRKKWINLRRFFLSRNPFCAECEKNGELISATVVDHKIPRKERKDLEYELDNLQGLCESCHNSKSSREGRGGQNSKNGPSLNR</sequence>
<keyword evidence="2" id="KW-0378">Hydrolase</keyword>
<dbReference type="Pfam" id="PF01844">
    <property type="entry name" value="HNH"/>
    <property type="match status" value="1"/>
</dbReference>
<keyword evidence="1" id="KW-0540">Nuclease</keyword>
<comment type="similarity">
    <text evidence="3">Belongs to the HNH nuclease family.</text>
</comment>
<dbReference type="Gene3D" id="1.10.30.50">
    <property type="match status" value="1"/>
</dbReference>
<keyword evidence="8" id="KW-1185">Reference proteome</keyword>
<gene>
    <name evidence="7" type="ORF">DN752_19575</name>
</gene>
<dbReference type="EMBL" id="CP030041">
    <property type="protein sequence ID" value="AWW32162.1"/>
    <property type="molecule type" value="Genomic_DNA"/>
</dbReference>
<dbReference type="GO" id="GO:0016787">
    <property type="term" value="F:hydrolase activity"/>
    <property type="evidence" value="ECO:0007669"/>
    <property type="project" value="UniProtKB-KW"/>
</dbReference>
<name>A0A2Z4IM16_9BACT</name>
<evidence type="ECO:0000256" key="3">
    <source>
        <dbReference type="ARBA" id="ARBA00038412"/>
    </source>
</evidence>
<organism evidence="7 8">
    <name type="scientific">Echinicola strongylocentroti</name>
    <dbReference type="NCBI Taxonomy" id="1795355"/>
    <lineage>
        <taxon>Bacteria</taxon>
        <taxon>Pseudomonadati</taxon>
        <taxon>Bacteroidota</taxon>
        <taxon>Cytophagia</taxon>
        <taxon>Cytophagales</taxon>
        <taxon>Cyclobacteriaceae</taxon>
        <taxon>Echinicola</taxon>
    </lineage>
</organism>
<dbReference type="PANTHER" id="PTHR41286:SF1">
    <property type="entry name" value="HNH NUCLEASE YAJD-RELATED"/>
    <property type="match status" value="1"/>
</dbReference>
<evidence type="ECO:0000313" key="8">
    <source>
        <dbReference type="Proteomes" id="UP000248688"/>
    </source>
</evidence>
<dbReference type="Proteomes" id="UP000248688">
    <property type="component" value="Chromosome"/>
</dbReference>
<feature type="domain" description="HNH nuclease" evidence="6">
    <location>
        <begin position="38"/>
        <end position="93"/>
    </location>
</feature>
<dbReference type="InterPro" id="IPR002711">
    <property type="entry name" value="HNH"/>
</dbReference>
<evidence type="ECO:0000313" key="7">
    <source>
        <dbReference type="EMBL" id="AWW32162.1"/>
    </source>
</evidence>
<feature type="region of interest" description="Disordered" evidence="5">
    <location>
        <begin position="92"/>
        <end position="114"/>
    </location>
</feature>
<reference evidence="7 8" key="1">
    <citation type="submission" date="2018-06" db="EMBL/GenBank/DDBJ databases">
        <title>Echinicola strongylocentroti sp. nov., isolated from a sea urchin Strongylocentrotus intermedius.</title>
        <authorList>
            <person name="Bae S.S."/>
        </authorList>
    </citation>
    <scope>NUCLEOTIDE SEQUENCE [LARGE SCALE GENOMIC DNA]</scope>
    <source>
        <strain evidence="7 8">MEBiC08714</strain>
    </source>
</reference>
<evidence type="ECO:0000259" key="6">
    <source>
        <dbReference type="SMART" id="SM00507"/>
    </source>
</evidence>
<accession>A0A2Z4IM16</accession>
<evidence type="ECO:0000256" key="4">
    <source>
        <dbReference type="ARBA" id="ARBA00040194"/>
    </source>
</evidence>
<dbReference type="KEGG" id="est:DN752_19575"/>
<proteinExistence type="inferred from homology"/>
<dbReference type="PANTHER" id="PTHR41286">
    <property type="entry name" value="HNH NUCLEASE YAJD-RELATED"/>
    <property type="match status" value="1"/>
</dbReference>
<dbReference type="OrthoDB" id="962665at2"/>
<dbReference type="GO" id="GO:0008270">
    <property type="term" value="F:zinc ion binding"/>
    <property type="evidence" value="ECO:0007669"/>
    <property type="project" value="InterPro"/>
</dbReference>
<evidence type="ECO:0000256" key="1">
    <source>
        <dbReference type="ARBA" id="ARBA00022722"/>
    </source>
</evidence>
<dbReference type="CDD" id="cd00085">
    <property type="entry name" value="HNHc"/>
    <property type="match status" value="1"/>
</dbReference>
<feature type="compositionally biased region" description="Polar residues" evidence="5">
    <location>
        <begin position="104"/>
        <end position="114"/>
    </location>
</feature>
<evidence type="ECO:0000256" key="5">
    <source>
        <dbReference type="SAM" id="MobiDB-lite"/>
    </source>
</evidence>
<dbReference type="GO" id="GO:0005829">
    <property type="term" value="C:cytosol"/>
    <property type="evidence" value="ECO:0007669"/>
    <property type="project" value="TreeGrafter"/>
</dbReference>